<dbReference type="Gene3D" id="3.40.50.300">
    <property type="entry name" value="P-loop containing nucleotide triphosphate hydrolases"/>
    <property type="match status" value="1"/>
</dbReference>
<keyword evidence="4" id="KW-0449">Lipoprotein</keyword>
<dbReference type="Proteomes" id="UP000501690">
    <property type="component" value="Linkage Group LG3"/>
</dbReference>
<evidence type="ECO:0000313" key="5">
    <source>
        <dbReference type="EMBL" id="QCD86951.1"/>
    </source>
</evidence>
<dbReference type="GO" id="GO:0005525">
    <property type="term" value="F:GTP binding"/>
    <property type="evidence" value="ECO:0007669"/>
    <property type="project" value="UniProtKB-KW"/>
</dbReference>
<comment type="similarity">
    <text evidence="1">Belongs to the small GTPase superfamily. Rho family.</text>
</comment>
<name>A0A4D6LEB9_VIGUN</name>
<dbReference type="AlphaFoldDB" id="A0A4D6LEB9"/>
<dbReference type="GO" id="GO:0007264">
    <property type="term" value="P:small GTPase-mediated signal transduction"/>
    <property type="evidence" value="ECO:0007669"/>
    <property type="project" value="InterPro"/>
</dbReference>
<keyword evidence="2" id="KW-0547">Nucleotide-binding</keyword>
<evidence type="ECO:0000256" key="1">
    <source>
        <dbReference type="ARBA" id="ARBA00010142"/>
    </source>
</evidence>
<dbReference type="InterPro" id="IPR001806">
    <property type="entry name" value="Small_GTPase"/>
</dbReference>
<dbReference type="EMBL" id="CP039347">
    <property type="protein sequence ID" value="QCD86951.1"/>
    <property type="molecule type" value="Genomic_DNA"/>
</dbReference>
<gene>
    <name evidence="5" type="ORF">DEO72_LG3g1482</name>
</gene>
<keyword evidence="6" id="KW-1185">Reference proteome</keyword>
<reference evidence="5 6" key="1">
    <citation type="submission" date="2019-04" db="EMBL/GenBank/DDBJ databases">
        <title>An improved genome assembly and genetic linkage map for asparagus bean, Vigna unguiculata ssp. sesquipedialis.</title>
        <authorList>
            <person name="Xia Q."/>
            <person name="Zhang R."/>
            <person name="Dong Y."/>
        </authorList>
    </citation>
    <scope>NUCLEOTIDE SEQUENCE [LARGE SCALE GENOMIC DNA]</scope>
    <source>
        <tissue evidence="5">Leaf</tissue>
    </source>
</reference>
<evidence type="ECO:0000256" key="2">
    <source>
        <dbReference type="ARBA" id="ARBA00022741"/>
    </source>
</evidence>
<evidence type="ECO:0000256" key="4">
    <source>
        <dbReference type="ARBA" id="ARBA00023288"/>
    </source>
</evidence>
<dbReference type="PANTHER" id="PTHR24072">
    <property type="entry name" value="RHO FAMILY GTPASE"/>
    <property type="match status" value="1"/>
</dbReference>
<dbReference type="InterPro" id="IPR003578">
    <property type="entry name" value="Small_GTPase_Rho"/>
</dbReference>
<sequence length="63" mass="7278">MEETEGEELRKQIGVVAYIECSSKTQQNVKAVFDTAIKVVLQPPRRKEMARKKRHRRSGCSFV</sequence>
<organism evidence="5 6">
    <name type="scientific">Vigna unguiculata</name>
    <name type="common">Cowpea</name>
    <dbReference type="NCBI Taxonomy" id="3917"/>
    <lineage>
        <taxon>Eukaryota</taxon>
        <taxon>Viridiplantae</taxon>
        <taxon>Streptophyta</taxon>
        <taxon>Embryophyta</taxon>
        <taxon>Tracheophyta</taxon>
        <taxon>Spermatophyta</taxon>
        <taxon>Magnoliopsida</taxon>
        <taxon>eudicotyledons</taxon>
        <taxon>Gunneridae</taxon>
        <taxon>Pentapetalae</taxon>
        <taxon>rosids</taxon>
        <taxon>fabids</taxon>
        <taxon>Fabales</taxon>
        <taxon>Fabaceae</taxon>
        <taxon>Papilionoideae</taxon>
        <taxon>50 kb inversion clade</taxon>
        <taxon>NPAAA clade</taxon>
        <taxon>indigoferoid/millettioid clade</taxon>
        <taxon>Phaseoleae</taxon>
        <taxon>Vigna</taxon>
    </lineage>
</organism>
<dbReference type="SUPFAM" id="SSF52540">
    <property type="entry name" value="P-loop containing nucleoside triphosphate hydrolases"/>
    <property type="match status" value="1"/>
</dbReference>
<keyword evidence="3" id="KW-0342">GTP-binding</keyword>
<dbReference type="InterPro" id="IPR027417">
    <property type="entry name" value="P-loop_NTPase"/>
</dbReference>
<protein>
    <submittedName>
        <fullName evidence="5">Ras-related C3 botulinum toxin substrate 1</fullName>
    </submittedName>
</protein>
<dbReference type="GO" id="GO:0003924">
    <property type="term" value="F:GTPase activity"/>
    <property type="evidence" value="ECO:0007669"/>
    <property type="project" value="InterPro"/>
</dbReference>
<evidence type="ECO:0000256" key="3">
    <source>
        <dbReference type="ARBA" id="ARBA00023134"/>
    </source>
</evidence>
<accession>A0A4D6LEB9</accession>
<proteinExistence type="inferred from homology"/>
<dbReference type="Pfam" id="PF00071">
    <property type="entry name" value="Ras"/>
    <property type="match status" value="1"/>
</dbReference>
<evidence type="ECO:0000313" key="6">
    <source>
        <dbReference type="Proteomes" id="UP000501690"/>
    </source>
</evidence>